<feature type="domain" description="DUF4124" evidence="3">
    <location>
        <begin position="11"/>
        <end position="49"/>
    </location>
</feature>
<protein>
    <submittedName>
        <fullName evidence="4">Glutaredoxin family protein</fullName>
    </submittedName>
</protein>
<gene>
    <name evidence="4" type="ORF">C8261_04135</name>
</gene>
<dbReference type="OrthoDB" id="8794394at2"/>
<reference evidence="4 5" key="1">
    <citation type="submission" date="2018-03" db="EMBL/GenBank/DDBJ databases">
        <authorList>
            <person name="Keele B.F."/>
        </authorList>
    </citation>
    <scope>NUCLEOTIDE SEQUENCE [LARGE SCALE GENOMIC DNA]</scope>
    <source>
        <strain evidence="4 5">D20</strain>
    </source>
</reference>
<organism evidence="4 5">
    <name type="scientific">Pseudothauera lacus</name>
    <dbReference type="NCBI Taxonomy" id="2136175"/>
    <lineage>
        <taxon>Bacteria</taxon>
        <taxon>Pseudomonadati</taxon>
        <taxon>Pseudomonadota</taxon>
        <taxon>Betaproteobacteria</taxon>
        <taxon>Rhodocyclales</taxon>
        <taxon>Zoogloeaceae</taxon>
        <taxon>Pseudothauera</taxon>
    </lineage>
</organism>
<dbReference type="InterPro" id="IPR036249">
    <property type="entry name" value="Thioredoxin-like_sf"/>
</dbReference>
<dbReference type="AlphaFoldDB" id="A0A2T4IHL3"/>
<feature type="domain" description="Glutaredoxin" evidence="2">
    <location>
        <begin position="74"/>
        <end position="130"/>
    </location>
</feature>
<keyword evidence="1" id="KW-0732">Signal</keyword>
<reference evidence="4 5" key="2">
    <citation type="submission" date="2018-04" db="EMBL/GenBank/DDBJ databases">
        <title>Thauera lacus sp. nov., isolated from an saline lake in Inner Mongolia, China.</title>
        <authorList>
            <person name="Liang Q.-Y."/>
        </authorList>
    </citation>
    <scope>NUCLEOTIDE SEQUENCE [LARGE SCALE GENOMIC DNA]</scope>
    <source>
        <strain evidence="4 5">D20</strain>
    </source>
</reference>
<sequence>MKRLLLLTALLTATPALLAQGTTYRWVDEQGRVHYSDQPPPQQVRQVEERRFVPRSADQVPAYTVSVAADTYPVTLYVSETCGDPCQRAKAYLDGRGVPYTERVLRNEEDVAAYRAALGEPEEIPAITVGHLPFKGFLESSWARLLDDAGYPRSAPPMR</sequence>
<dbReference type="Gene3D" id="3.40.30.10">
    <property type="entry name" value="Glutaredoxin"/>
    <property type="match status" value="1"/>
</dbReference>
<evidence type="ECO:0000313" key="4">
    <source>
        <dbReference type="EMBL" id="PTD97216.1"/>
    </source>
</evidence>
<dbReference type="InterPro" id="IPR002109">
    <property type="entry name" value="Glutaredoxin"/>
</dbReference>
<dbReference type="RefSeq" id="WP_107492418.1">
    <property type="nucleotide sequence ID" value="NZ_PZKC01000003.1"/>
</dbReference>
<proteinExistence type="predicted"/>
<dbReference type="SUPFAM" id="SSF52833">
    <property type="entry name" value="Thioredoxin-like"/>
    <property type="match status" value="1"/>
</dbReference>
<dbReference type="Proteomes" id="UP000241193">
    <property type="component" value="Unassembled WGS sequence"/>
</dbReference>
<dbReference type="InterPro" id="IPR025392">
    <property type="entry name" value="DUF4124"/>
</dbReference>
<evidence type="ECO:0000313" key="5">
    <source>
        <dbReference type="Proteomes" id="UP000241193"/>
    </source>
</evidence>
<dbReference type="Pfam" id="PF13511">
    <property type="entry name" value="DUF4124"/>
    <property type="match status" value="1"/>
</dbReference>
<evidence type="ECO:0000259" key="3">
    <source>
        <dbReference type="Pfam" id="PF13511"/>
    </source>
</evidence>
<keyword evidence="5" id="KW-1185">Reference proteome</keyword>
<dbReference type="Pfam" id="PF00462">
    <property type="entry name" value="Glutaredoxin"/>
    <property type="match status" value="1"/>
</dbReference>
<accession>A0A2T4IHL3</accession>
<comment type="caution">
    <text evidence="4">The sequence shown here is derived from an EMBL/GenBank/DDBJ whole genome shotgun (WGS) entry which is preliminary data.</text>
</comment>
<dbReference type="CDD" id="cd02976">
    <property type="entry name" value="NrdH"/>
    <property type="match status" value="1"/>
</dbReference>
<feature type="signal peptide" evidence="1">
    <location>
        <begin position="1"/>
        <end position="19"/>
    </location>
</feature>
<feature type="chain" id="PRO_5015604550" evidence="1">
    <location>
        <begin position="20"/>
        <end position="159"/>
    </location>
</feature>
<evidence type="ECO:0000259" key="2">
    <source>
        <dbReference type="Pfam" id="PF00462"/>
    </source>
</evidence>
<name>A0A2T4IHL3_9RHOO</name>
<evidence type="ECO:0000256" key="1">
    <source>
        <dbReference type="SAM" id="SignalP"/>
    </source>
</evidence>
<dbReference type="EMBL" id="PZKC01000003">
    <property type="protein sequence ID" value="PTD97216.1"/>
    <property type="molecule type" value="Genomic_DNA"/>
</dbReference>